<dbReference type="Pfam" id="PF11700">
    <property type="entry name" value="ATG22"/>
    <property type="match status" value="1"/>
</dbReference>
<feature type="transmembrane region" description="Helical" evidence="6">
    <location>
        <begin position="361"/>
        <end position="383"/>
    </location>
</feature>
<organism evidence="7 8">
    <name type="scientific">Halanaerobium saccharolyticum subsp. saccharolyticum DSM 6643</name>
    <dbReference type="NCBI Taxonomy" id="1293054"/>
    <lineage>
        <taxon>Bacteria</taxon>
        <taxon>Bacillati</taxon>
        <taxon>Bacillota</taxon>
        <taxon>Clostridia</taxon>
        <taxon>Halanaerobiales</taxon>
        <taxon>Halanaerobiaceae</taxon>
        <taxon>Halanaerobium</taxon>
    </lineage>
</organism>
<dbReference type="SUPFAM" id="SSF103473">
    <property type="entry name" value="MFS general substrate transporter"/>
    <property type="match status" value="1"/>
</dbReference>
<keyword evidence="8" id="KW-1185">Reference proteome</keyword>
<dbReference type="eggNOG" id="COG2270">
    <property type="taxonomic scope" value="Bacteria"/>
</dbReference>
<dbReference type="PANTHER" id="PTHR23519:SF1">
    <property type="entry name" value="AUTOPHAGY-RELATED PROTEIN 22"/>
    <property type="match status" value="1"/>
</dbReference>
<feature type="transmembrane region" description="Helical" evidence="6">
    <location>
        <begin position="304"/>
        <end position="321"/>
    </location>
</feature>
<comment type="caution">
    <text evidence="7">The sequence shown here is derived from an EMBL/GenBank/DDBJ whole genome shotgun (WGS) entry which is preliminary data.</text>
</comment>
<keyword evidence="3 6" id="KW-0812">Transmembrane</keyword>
<keyword evidence="5 6" id="KW-0472">Membrane</keyword>
<dbReference type="AlphaFoldDB" id="M5E2D6"/>
<accession>M5E2D6</accession>
<feature type="transmembrane region" description="Helical" evidence="6">
    <location>
        <begin position="50"/>
        <end position="69"/>
    </location>
</feature>
<evidence type="ECO:0000313" key="8">
    <source>
        <dbReference type="Proteomes" id="UP000012063"/>
    </source>
</evidence>
<proteinExistence type="predicted"/>
<name>M5E2D6_9FIRM</name>
<feature type="transmembrane region" description="Helical" evidence="6">
    <location>
        <begin position="241"/>
        <end position="261"/>
    </location>
</feature>
<dbReference type="RefSeq" id="WP_005489459.1">
    <property type="nucleotide sequence ID" value="NZ_CAUI01000021.1"/>
</dbReference>
<feature type="transmembrane region" description="Helical" evidence="6">
    <location>
        <begin position="273"/>
        <end position="292"/>
    </location>
</feature>
<comment type="subcellular location">
    <subcellularLocation>
        <location evidence="1">Endomembrane system</location>
        <topology evidence="1">Multi-pass membrane protein</topology>
    </subcellularLocation>
</comment>
<gene>
    <name evidence="7" type="ORF">HSACCH_01888</name>
</gene>
<dbReference type="OrthoDB" id="9768783at2"/>
<evidence type="ECO:0000256" key="6">
    <source>
        <dbReference type="SAM" id="Phobius"/>
    </source>
</evidence>
<dbReference type="InterPro" id="IPR050495">
    <property type="entry name" value="ATG22/LtaA_families"/>
</dbReference>
<feature type="transmembrane region" description="Helical" evidence="6">
    <location>
        <begin position="106"/>
        <end position="126"/>
    </location>
</feature>
<evidence type="ECO:0008006" key="9">
    <source>
        <dbReference type="Google" id="ProtNLM"/>
    </source>
</evidence>
<feature type="transmembrane region" description="Helical" evidence="6">
    <location>
        <begin position="327"/>
        <end position="349"/>
    </location>
</feature>
<dbReference type="Gene3D" id="1.20.1250.20">
    <property type="entry name" value="MFS general substrate transporter like domains"/>
    <property type="match status" value="1"/>
</dbReference>
<dbReference type="PANTHER" id="PTHR23519">
    <property type="entry name" value="AUTOPHAGY-RELATED PROTEIN 22"/>
    <property type="match status" value="1"/>
</dbReference>
<dbReference type="EMBL" id="CAUI01000021">
    <property type="protein sequence ID" value="CCU80142.1"/>
    <property type="molecule type" value="Genomic_DNA"/>
</dbReference>
<keyword evidence="4 6" id="KW-1133">Transmembrane helix</keyword>
<evidence type="ECO:0000256" key="1">
    <source>
        <dbReference type="ARBA" id="ARBA00004127"/>
    </source>
</evidence>
<feature type="transmembrane region" description="Helical" evidence="6">
    <location>
        <begin position="389"/>
        <end position="408"/>
    </location>
</feature>
<feature type="transmembrane region" description="Helical" evidence="6">
    <location>
        <begin position="81"/>
        <end position="100"/>
    </location>
</feature>
<evidence type="ECO:0000256" key="3">
    <source>
        <dbReference type="ARBA" id="ARBA00022692"/>
    </source>
</evidence>
<feature type="transmembrane region" description="Helical" evidence="6">
    <location>
        <begin position="12"/>
        <end position="34"/>
    </location>
</feature>
<evidence type="ECO:0000256" key="2">
    <source>
        <dbReference type="ARBA" id="ARBA00022448"/>
    </source>
</evidence>
<dbReference type="InterPro" id="IPR024671">
    <property type="entry name" value="Atg22-like"/>
</dbReference>
<sequence>MDKQKRTVYAWAMYDWANSAFATVILATVLPIFYKDVAGIDLPGNLATSYWGYTQTIAMVIIAFVSPILGAAADYSDSKKIFLKFFVFLGVSGTALLFFVNEGNYLLASFFFIIANIGFSGGNVFYDGFLTEISDSKSIDYISSLGYAAGYLGGGLLLAINLLLISKPSLFNISSVTSAIQISFVTVAVWWLIFSLPAFKFLPEPKKRLEKIPLNKYAKMAFGRLKSTFIHIRKYRELWKFLLAFWLYNDGIGTIIRMATIYGREVGIGQTDLIGALLLTQFVGIPFALIFAKIAGKITAKKGIYLALIIYTGITFYGYFLDSALDFWILAGIVGMVQGGAQALSRSLYGVMVPESKSAEFFGFFGVSSKFAAIIGPTVFAYTGQLTGSSRYGILAVAAFFILGMFFLSRVDVEKGKLEAKNQ</sequence>
<keyword evidence="2" id="KW-0813">Transport</keyword>
<reference evidence="8" key="1">
    <citation type="journal article" date="2013" name="Genome Announc.">
        <title>Genome Sequence of Halanaerobium saccharolyticum subsp. saccharolyticum Strain DSM 6643T, a Halophilic Hydrogen-Producing Bacterium.</title>
        <authorList>
            <person name="Kivisto A."/>
            <person name="Larjo A."/>
            <person name="Ciranna A."/>
            <person name="Santala V."/>
            <person name="Roos C."/>
            <person name="Karp M."/>
        </authorList>
    </citation>
    <scope>NUCLEOTIDE SEQUENCE [LARGE SCALE GENOMIC DNA]</scope>
    <source>
        <strain evidence="8">DSM 6643</strain>
    </source>
</reference>
<feature type="transmembrane region" description="Helical" evidence="6">
    <location>
        <begin position="147"/>
        <end position="166"/>
    </location>
</feature>
<dbReference type="FunCoup" id="M5E2D6">
    <property type="interactions" value="47"/>
</dbReference>
<feature type="transmembrane region" description="Helical" evidence="6">
    <location>
        <begin position="178"/>
        <end position="199"/>
    </location>
</feature>
<dbReference type="GO" id="GO:0012505">
    <property type="term" value="C:endomembrane system"/>
    <property type="evidence" value="ECO:0007669"/>
    <property type="project" value="UniProtKB-SubCell"/>
</dbReference>
<protein>
    <recommendedName>
        <fullName evidence="9">UMF1 family MFS transporter</fullName>
    </recommendedName>
</protein>
<dbReference type="InterPro" id="IPR036259">
    <property type="entry name" value="MFS_trans_sf"/>
</dbReference>
<evidence type="ECO:0000313" key="7">
    <source>
        <dbReference type="EMBL" id="CCU80142.1"/>
    </source>
</evidence>
<evidence type="ECO:0000256" key="4">
    <source>
        <dbReference type="ARBA" id="ARBA00022989"/>
    </source>
</evidence>
<dbReference type="Proteomes" id="UP000012063">
    <property type="component" value="Unassembled WGS sequence"/>
</dbReference>
<dbReference type="InParanoid" id="M5E2D6"/>
<evidence type="ECO:0000256" key="5">
    <source>
        <dbReference type="ARBA" id="ARBA00023136"/>
    </source>
</evidence>
<dbReference type="STRING" id="1293054.HSACCH_01888"/>